<feature type="transmembrane region" description="Helical" evidence="8">
    <location>
        <begin position="87"/>
        <end position="115"/>
    </location>
</feature>
<comment type="subcellular location">
    <subcellularLocation>
        <location evidence="1 8">Cell membrane</location>
        <topology evidence="1 8">Multi-pass membrane protein</topology>
    </subcellularLocation>
</comment>
<evidence type="ECO:0000256" key="7">
    <source>
        <dbReference type="ARBA" id="ARBA00023136"/>
    </source>
</evidence>
<keyword evidence="6 8" id="KW-1133">Transmembrane helix</keyword>
<feature type="transmembrane region" description="Helical" evidence="8">
    <location>
        <begin position="135"/>
        <end position="158"/>
    </location>
</feature>
<dbReference type="GO" id="GO:0005886">
    <property type="term" value="C:plasma membrane"/>
    <property type="evidence" value="ECO:0007669"/>
    <property type="project" value="UniProtKB-SubCell"/>
</dbReference>
<dbReference type="InterPro" id="IPR052017">
    <property type="entry name" value="TSUP"/>
</dbReference>
<evidence type="ECO:0000256" key="2">
    <source>
        <dbReference type="ARBA" id="ARBA00009142"/>
    </source>
</evidence>
<dbReference type="Proteomes" id="UP000218165">
    <property type="component" value="Chromosome"/>
</dbReference>
<keyword evidence="5 8" id="KW-0812">Transmembrane</keyword>
<evidence type="ECO:0000313" key="9">
    <source>
        <dbReference type="EMBL" id="ATG50448.1"/>
    </source>
</evidence>
<reference evidence="10" key="1">
    <citation type="submission" date="2017-09" db="EMBL/GenBank/DDBJ databases">
        <title>Brachybacterium sp. VM2412.</title>
        <authorList>
            <person name="Tak E.J."/>
            <person name="Bae J.-W."/>
        </authorList>
    </citation>
    <scope>NUCLEOTIDE SEQUENCE [LARGE SCALE GENOMIC DNA]</scope>
    <source>
        <strain evidence="10">VM2412</strain>
    </source>
</reference>
<name>A0A291GJT5_9MICO</name>
<accession>A0A291GJT5</accession>
<dbReference type="OrthoDB" id="3872971at2"/>
<evidence type="ECO:0000256" key="3">
    <source>
        <dbReference type="ARBA" id="ARBA00022448"/>
    </source>
</evidence>
<evidence type="ECO:0000256" key="1">
    <source>
        <dbReference type="ARBA" id="ARBA00004651"/>
    </source>
</evidence>
<evidence type="ECO:0000256" key="4">
    <source>
        <dbReference type="ARBA" id="ARBA00022475"/>
    </source>
</evidence>
<dbReference type="InterPro" id="IPR002781">
    <property type="entry name" value="TM_pro_TauE-like"/>
</dbReference>
<dbReference type="RefSeq" id="WP_096801588.1">
    <property type="nucleotide sequence ID" value="NZ_CP023563.1"/>
</dbReference>
<dbReference type="AlphaFoldDB" id="A0A291GJT5"/>
<feature type="transmembrane region" description="Helical" evidence="8">
    <location>
        <begin position="225"/>
        <end position="243"/>
    </location>
</feature>
<evidence type="ECO:0000313" key="10">
    <source>
        <dbReference type="Proteomes" id="UP000218165"/>
    </source>
</evidence>
<keyword evidence="10" id="KW-1185">Reference proteome</keyword>
<keyword evidence="3" id="KW-0813">Transport</keyword>
<evidence type="ECO:0000256" key="6">
    <source>
        <dbReference type="ARBA" id="ARBA00022989"/>
    </source>
</evidence>
<dbReference type="KEGG" id="brz:CFK38_02100"/>
<sequence>MIDPQWWPLGLAALAVLAGAVSVRTTGMGFALLSSPFLVMALGPFEGILVTNVCGIVAALLNLIVIHQDLDLRRAAKVVPAGIVGTIPGALLVLWLPAPVLAIAISLLVITGLLFTIGSRSLQVPNSFWVGAGGGFASGVMTVTAGVGGPGLVVYALATQWEHRSFAATAQLHFAVLGVAALLAKGALPSLPVAGWALLLGMLVVGLIGGTALARRVHGPRAMRWVIVIAMAGATLSLIQGLVQL</sequence>
<proteinExistence type="inferred from homology"/>
<dbReference type="PANTHER" id="PTHR30269:SF37">
    <property type="entry name" value="MEMBRANE TRANSPORTER PROTEIN"/>
    <property type="match status" value="1"/>
</dbReference>
<evidence type="ECO:0000256" key="5">
    <source>
        <dbReference type="ARBA" id="ARBA00022692"/>
    </source>
</evidence>
<organism evidence="9 10">
    <name type="scientific">Brachybacterium vulturis</name>
    <dbReference type="NCBI Taxonomy" id="2017484"/>
    <lineage>
        <taxon>Bacteria</taxon>
        <taxon>Bacillati</taxon>
        <taxon>Actinomycetota</taxon>
        <taxon>Actinomycetes</taxon>
        <taxon>Micrococcales</taxon>
        <taxon>Dermabacteraceae</taxon>
        <taxon>Brachybacterium</taxon>
    </lineage>
</organism>
<dbReference type="Pfam" id="PF01925">
    <property type="entry name" value="TauE"/>
    <property type="match status" value="1"/>
</dbReference>
<dbReference type="EMBL" id="CP023563">
    <property type="protein sequence ID" value="ATG50448.1"/>
    <property type="molecule type" value="Genomic_DNA"/>
</dbReference>
<comment type="similarity">
    <text evidence="2 8">Belongs to the 4-toluene sulfonate uptake permease (TSUP) (TC 2.A.102) family.</text>
</comment>
<feature type="transmembrane region" description="Helical" evidence="8">
    <location>
        <begin position="47"/>
        <end position="66"/>
    </location>
</feature>
<keyword evidence="4 8" id="KW-1003">Cell membrane</keyword>
<protein>
    <recommendedName>
        <fullName evidence="8">Probable membrane transporter protein</fullName>
    </recommendedName>
</protein>
<dbReference type="PANTHER" id="PTHR30269">
    <property type="entry name" value="TRANSMEMBRANE PROTEIN YFCA"/>
    <property type="match status" value="1"/>
</dbReference>
<keyword evidence="7 8" id="KW-0472">Membrane</keyword>
<evidence type="ECO:0000256" key="8">
    <source>
        <dbReference type="RuleBase" id="RU363041"/>
    </source>
</evidence>
<gene>
    <name evidence="9" type="ORF">CFK38_02100</name>
</gene>
<feature type="transmembrane region" description="Helical" evidence="8">
    <location>
        <begin position="194"/>
        <end position="213"/>
    </location>
</feature>